<dbReference type="EMBL" id="JABSTV010001246">
    <property type="protein sequence ID" value="KAH7976032.1"/>
    <property type="molecule type" value="Genomic_DNA"/>
</dbReference>
<reference evidence="1" key="2">
    <citation type="submission" date="2021-09" db="EMBL/GenBank/DDBJ databases">
        <authorList>
            <person name="Jia N."/>
            <person name="Wang J."/>
            <person name="Shi W."/>
            <person name="Du L."/>
            <person name="Sun Y."/>
            <person name="Zhan W."/>
            <person name="Jiang J."/>
            <person name="Wang Q."/>
            <person name="Zhang B."/>
            <person name="Ji P."/>
            <person name="Sakyi L.B."/>
            <person name="Cui X."/>
            <person name="Yuan T."/>
            <person name="Jiang B."/>
            <person name="Yang W."/>
            <person name="Lam T.T.-Y."/>
            <person name="Chang Q."/>
            <person name="Ding S."/>
            <person name="Wang X."/>
            <person name="Zhu J."/>
            <person name="Ruan X."/>
            <person name="Zhao L."/>
            <person name="Wei J."/>
            <person name="Que T."/>
            <person name="Du C."/>
            <person name="Cheng J."/>
            <person name="Dai P."/>
            <person name="Han X."/>
            <person name="Huang E."/>
            <person name="Gao Y."/>
            <person name="Liu J."/>
            <person name="Shao H."/>
            <person name="Ye R."/>
            <person name="Li L."/>
            <person name="Wei W."/>
            <person name="Wang X."/>
            <person name="Wang C."/>
            <person name="Huo Q."/>
            <person name="Li W."/>
            <person name="Guo W."/>
            <person name="Chen H."/>
            <person name="Chen S."/>
            <person name="Zhou L."/>
            <person name="Zhou L."/>
            <person name="Ni X."/>
            <person name="Tian J."/>
            <person name="Zhou Y."/>
            <person name="Sheng Y."/>
            <person name="Liu T."/>
            <person name="Pan Y."/>
            <person name="Xia L."/>
            <person name="Li J."/>
            <person name="Zhao F."/>
            <person name="Cao W."/>
        </authorList>
    </citation>
    <scope>NUCLEOTIDE SEQUENCE</scope>
    <source>
        <strain evidence="1">Rsan-2018</strain>
        <tissue evidence="1">Larvae</tissue>
    </source>
</reference>
<evidence type="ECO:0000313" key="2">
    <source>
        <dbReference type="Proteomes" id="UP000821837"/>
    </source>
</evidence>
<comment type="caution">
    <text evidence="1">The sequence shown here is derived from an EMBL/GenBank/DDBJ whole genome shotgun (WGS) entry which is preliminary data.</text>
</comment>
<keyword evidence="2" id="KW-1185">Reference proteome</keyword>
<organism evidence="1 2">
    <name type="scientific">Rhipicephalus sanguineus</name>
    <name type="common">Brown dog tick</name>
    <name type="synonym">Ixodes sanguineus</name>
    <dbReference type="NCBI Taxonomy" id="34632"/>
    <lineage>
        <taxon>Eukaryota</taxon>
        <taxon>Metazoa</taxon>
        <taxon>Ecdysozoa</taxon>
        <taxon>Arthropoda</taxon>
        <taxon>Chelicerata</taxon>
        <taxon>Arachnida</taxon>
        <taxon>Acari</taxon>
        <taxon>Parasitiformes</taxon>
        <taxon>Ixodida</taxon>
        <taxon>Ixodoidea</taxon>
        <taxon>Ixodidae</taxon>
        <taxon>Rhipicephalinae</taxon>
        <taxon>Rhipicephalus</taxon>
        <taxon>Rhipicephalus</taxon>
    </lineage>
</organism>
<proteinExistence type="predicted"/>
<reference evidence="1" key="1">
    <citation type="journal article" date="2020" name="Cell">
        <title>Large-Scale Comparative Analyses of Tick Genomes Elucidate Their Genetic Diversity and Vector Capacities.</title>
        <authorList>
            <consortium name="Tick Genome and Microbiome Consortium (TIGMIC)"/>
            <person name="Jia N."/>
            <person name="Wang J."/>
            <person name="Shi W."/>
            <person name="Du L."/>
            <person name="Sun Y."/>
            <person name="Zhan W."/>
            <person name="Jiang J.F."/>
            <person name="Wang Q."/>
            <person name="Zhang B."/>
            <person name="Ji P."/>
            <person name="Bell-Sakyi L."/>
            <person name="Cui X.M."/>
            <person name="Yuan T.T."/>
            <person name="Jiang B.G."/>
            <person name="Yang W.F."/>
            <person name="Lam T.T."/>
            <person name="Chang Q.C."/>
            <person name="Ding S.J."/>
            <person name="Wang X.J."/>
            <person name="Zhu J.G."/>
            <person name="Ruan X.D."/>
            <person name="Zhao L."/>
            <person name="Wei J.T."/>
            <person name="Ye R.Z."/>
            <person name="Que T.C."/>
            <person name="Du C.H."/>
            <person name="Zhou Y.H."/>
            <person name="Cheng J.X."/>
            <person name="Dai P.F."/>
            <person name="Guo W.B."/>
            <person name="Han X.H."/>
            <person name="Huang E.J."/>
            <person name="Li L.F."/>
            <person name="Wei W."/>
            <person name="Gao Y.C."/>
            <person name="Liu J.Z."/>
            <person name="Shao H.Z."/>
            <person name="Wang X."/>
            <person name="Wang C.C."/>
            <person name="Yang T.C."/>
            <person name="Huo Q.B."/>
            <person name="Li W."/>
            <person name="Chen H.Y."/>
            <person name="Chen S.E."/>
            <person name="Zhou L.G."/>
            <person name="Ni X.B."/>
            <person name="Tian J.H."/>
            <person name="Sheng Y."/>
            <person name="Liu T."/>
            <person name="Pan Y.S."/>
            <person name="Xia L.Y."/>
            <person name="Li J."/>
            <person name="Zhao F."/>
            <person name="Cao W.C."/>
        </authorList>
    </citation>
    <scope>NUCLEOTIDE SEQUENCE</scope>
    <source>
        <strain evidence="1">Rsan-2018</strain>
    </source>
</reference>
<dbReference type="AlphaFoldDB" id="A0A9D4T5D0"/>
<gene>
    <name evidence="1" type="ORF">HPB52_008365</name>
</gene>
<accession>A0A9D4T5D0</accession>
<dbReference type="Proteomes" id="UP000821837">
    <property type="component" value="Chromosome 10"/>
</dbReference>
<evidence type="ECO:0000313" key="1">
    <source>
        <dbReference type="EMBL" id="KAH7976032.1"/>
    </source>
</evidence>
<sequence>MQVRSYLRRQMRDQIIHGLANAHVRAKLLSYGEALTLQKADEVGRDLEALTKPTQRSEKMTLLGSHFRLRRQHPVRRSGSNVQVGASLAPHLTQHGGGFPPKSGGGIQDGCAGSTRWFKTAFAASMCNSLRPSLSRSMFSLAAS</sequence>
<name>A0A9D4T5D0_RHISA</name>
<protein>
    <submittedName>
        <fullName evidence="1">Uncharacterized protein</fullName>
    </submittedName>
</protein>